<dbReference type="Gene3D" id="2.130.10.10">
    <property type="entry name" value="YVTN repeat-like/Quinoprotein amine dehydrogenase"/>
    <property type="match status" value="1"/>
</dbReference>
<name>A0A5J5CGI2_9PERO</name>
<dbReference type="InterPro" id="IPR012953">
    <property type="entry name" value="BOP1_N_dom"/>
</dbReference>
<dbReference type="PANTHER" id="PTHR17605">
    <property type="entry name" value="RIBOSOME BIOGENESIS PROTEIN BOP1 BLOCK OF PROLIFERATION 1 PROTEIN"/>
    <property type="match status" value="1"/>
</dbReference>
<feature type="region of interest" description="Disordered" evidence="7">
    <location>
        <begin position="351"/>
        <end position="373"/>
    </location>
</feature>
<feature type="region of interest" description="Disordered" evidence="7">
    <location>
        <begin position="24"/>
        <end position="177"/>
    </location>
</feature>
<dbReference type="InterPro" id="IPR036322">
    <property type="entry name" value="WD40_repeat_dom_sf"/>
</dbReference>
<comment type="subcellular location">
    <subcellularLocation>
        <location evidence="1">Nucleus</location>
        <location evidence="1">Nucleolus</location>
    </subcellularLocation>
</comment>
<dbReference type="InterPro" id="IPR015943">
    <property type="entry name" value="WD40/YVTN_repeat-like_dom_sf"/>
</dbReference>
<proteinExistence type="predicted"/>
<feature type="compositionally biased region" description="Basic and acidic residues" evidence="7">
    <location>
        <begin position="117"/>
        <end position="150"/>
    </location>
</feature>
<evidence type="ECO:0000256" key="5">
    <source>
        <dbReference type="ARBA" id="ARBA00022737"/>
    </source>
</evidence>
<keyword evidence="4" id="KW-0853">WD repeat</keyword>
<keyword evidence="6" id="KW-0539">Nucleus</keyword>
<sequence length="452" mass="51692">MQTRIGWVHSAFFCFKKDPTCCVMEESSSSGTRSGAQRPKMKEKEPEKSVKKRNKEEEEEEEIFDFTKKSQEEDEDEEDEDASDSEDSVFSGLEDSGSDEDEEEEELSDDEDEEEVDLRVEPRHTQQVETGTVKKTEKEEEEKKKEKTETDEVEGGATEEAKREDEYVHDSSDEEDIRNTVGNVPMEWYRDFPHIGYNLDGKKIYKPIRNKDELDDFLDKMENPDYWRTVPDKQTGSDVVLSDEQVQLVNRLQRGQFGDANFNEYEPQVEFFSRDVMLHPVTNRPADKRSFIPSLIEKEKVSKLVHAIKMGWIKPRRVEDDSRGRYYDLWANEDSSILARHKMHLPAPKIPLPGHQESYNPPPDGPCGSSRTHEVLEPPSGSCVFSVHPREVRALPGPLPVSPPEEDEGSDDGSVRFWEVCSSRCLRTVQVGGAVKSLAWNPNLSVCLLAVA</sequence>
<dbReference type="GO" id="GO:0030687">
    <property type="term" value="C:preribosome, large subunit precursor"/>
    <property type="evidence" value="ECO:0007669"/>
    <property type="project" value="TreeGrafter"/>
</dbReference>
<comment type="caution">
    <text evidence="9">The sequence shown here is derived from an EMBL/GenBank/DDBJ whole genome shotgun (WGS) entry which is preliminary data.</text>
</comment>
<protein>
    <recommendedName>
        <fullName evidence="8">BOP1 N-terminal domain-containing protein</fullName>
    </recommendedName>
</protein>
<gene>
    <name evidence="9" type="ORF">FQN60_002486</name>
</gene>
<keyword evidence="3" id="KW-0698">rRNA processing</keyword>
<keyword evidence="2" id="KW-0690">Ribosome biogenesis</keyword>
<evidence type="ECO:0000256" key="3">
    <source>
        <dbReference type="ARBA" id="ARBA00022552"/>
    </source>
</evidence>
<feature type="compositionally biased region" description="Basic and acidic residues" evidence="7">
    <location>
        <begin position="159"/>
        <end position="171"/>
    </location>
</feature>
<keyword evidence="5" id="KW-0677">Repeat</keyword>
<evidence type="ECO:0000259" key="8">
    <source>
        <dbReference type="SMART" id="SM01035"/>
    </source>
</evidence>
<reference evidence="9 10" key="1">
    <citation type="submission" date="2019-08" db="EMBL/GenBank/DDBJ databases">
        <title>A chromosome-level genome assembly, high-density linkage maps, and genome scans reveal the genomic architecture of hybrid incompatibilities underlying speciation via character displacement in darters (Percidae: Etheostominae).</title>
        <authorList>
            <person name="Moran R.L."/>
            <person name="Catchen J.M."/>
            <person name="Fuller R.C."/>
        </authorList>
    </citation>
    <scope>NUCLEOTIDE SEQUENCE [LARGE SCALE GENOMIC DNA]</scope>
    <source>
        <strain evidence="9">EspeVRDwgs_2016</strain>
        <tissue evidence="9">Muscle</tissue>
    </source>
</reference>
<dbReference type="AlphaFoldDB" id="A0A5J5CGI2"/>
<evidence type="ECO:0000313" key="9">
    <source>
        <dbReference type="EMBL" id="KAA8579401.1"/>
    </source>
</evidence>
<feature type="non-terminal residue" evidence="9">
    <location>
        <position position="452"/>
    </location>
</feature>
<organism evidence="9 10">
    <name type="scientific">Etheostoma spectabile</name>
    <name type="common">orangethroat darter</name>
    <dbReference type="NCBI Taxonomy" id="54343"/>
    <lineage>
        <taxon>Eukaryota</taxon>
        <taxon>Metazoa</taxon>
        <taxon>Chordata</taxon>
        <taxon>Craniata</taxon>
        <taxon>Vertebrata</taxon>
        <taxon>Euteleostomi</taxon>
        <taxon>Actinopterygii</taxon>
        <taxon>Neopterygii</taxon>
        <taxon>Teleostei</taxon>
        <taxon>Neoteleostei</taxon>
        <taxon>Acanthomorphata</taxon>
        <taxon>Eupercaria</taxon>
        <taxon>Perciformes</taxon>
        <taxon>Percoidei</taxon>
        <taxon>Percidae</taxon>
        <taxon>Etheostomatinae</taxon>
        <taxon>Etheostoma</taxon>
    </lineage>
</organism>
<evidence type="ECO:0000256" key="7">
    <source>
        <dbReference type="SAM" id="MobiDB-lite"/>
    </source>
</evidence>
<dbReference type="SUPFAM" id="SSF50978">
    <property type="entry name" value="WD40 repeat-like"/>
    <property type="match status" value="1"/>
</dbReference>
<dbReference type="PANTHER" id="PTHR17605:SF0">
    <property type="entry name" value="RIBOSOME BIOGENESIS PROTEIN BOP1"/>
    <property type="match status" value="1"/>
</dbReference>
<dbReference type="SMART" id="SM01035">
    <property type="entry name" value="BOP1NT"/>
    <property type="match status" value="1"/>
</dbReference>
<dbReference type="Pfam" id="PF08145">
    <property type="entry name" value="BOP1NT"/>
    <property type="match status" value="1"/>
</dbReference>
<dbReference type="Proteomes" id="UP000327493">
    <property type="component" value="Unassembled WGS sequence"/>
</dbReference>
<evidence type="ECO:0000256" key="4">
    <source>
        <dbReference type="ARBA" id="ARBA00022574"/>
    </source>
</evidence>
<dbReference type="GO" id="GO:0043021">
    <property type="term" value="F:ribonucleoprotein complex binding"/>
    <property type="evidence" value="ECO:0007669"/>
    <property type="project" value="TreeGrafter"/>
</dbReference>
<feature type="compositionally biased region" description="Acidic residues" evidence="7">
    <location>
        <begin position="72"/>
        <end position="87"/>
    </location>
</feature>
<evidence type="ECO:0000256" key="6">
    <source>
        <dbReference type="ARBA" id="ARBA00023242"/>
    </source>
</evidence>
<feature type="compositionally biased region" description="Acidic residues" evidence="7">
    <location>
        <begin position="96"/>
        <end position="116"/>
    </location>
</feature>
<dbReference type="GO" id="GO:0000463">
    <property type="term" value="P:maturation of LSU-rRNA from tricistronic rRNA transcript (SSU-rRNA, 5.8S rRNA, LSU-rRNA)"/>
    <property type="evidence" value="ECO:0007669"/>
    <property type="project" value="TreeGrafter"/>
</dbReference>
<evidence type="ECO:0000313" key="10">
    <source>
        <dbReference type="Proteomes" id="UP000327493"/>
    </source>
</evidence>
<feature type="compositionally biased region" description="Polar residues" evidence="7">
    <location>
        <begin position="26"/>
        <end position="35"/>
    </location>
</feature>
<accession>A0A5J5CGI2</accession>
<evidence type="ECO:0000256" key="2">
    <source>
        <dbReference type="ARBA" id="ARBA00022517"/>
    </source>
</evidence>
<feature type="compositionally biased region" description="Basic and acidic residues" evidence="7">
    <location>
        <begin position="40"/>
        <end position="49"/>
    </location>
</feature>
<dbReference type="GO" id="GO:0070545">
    <property type="term" value="C:PeBoW complex"/>
    <property type="evidence" value="ECO:0007669"/>
    <property type="project" value="TreeGrafter"/>
</dbReference>
<evidence type="ECO:0000256" key="1">
    <source>
        <dbReference type="ARBA" id="ARBA00004604"/>
    </source>
</evidence>
<feature type="domain" description="BOP1 N-terminal" evidence="8">
    <location>
        <begin position="189"/>
        <end position="378"/>
    </location>
</feature>
<keyword evidence="10" id="KW-1185">Reference proteome</keyword>
<dbReference type="InterPro" id="IPR028598">
    <property type="entry name" value="BOP1/Erb1"/>
</dbReference>
<dbReference type="EMBL" id="VOFY01000026">
    <property type="protein sequence ID" value="KAA8579401.1"/>
    <property type="molecule type" value="Genomic_DNA"/>
</dbReference>